<protein>
    <submittedName>
        <fullName evidence="1">Uncharacterized protein</fullName>
    </submittedName>
</protein>
<evidence type="ECO:0000313" key="2">
    <source>
        <dbReference type="Proteomes" id="UP000189728"/>
    </source>
</evidence>
<gene>
    <name evidence="1" type="ORF">BFG04_04580</name>
</gene>
<dbReference type="RefSeq" id="WP_069637530.1">
    <property type="nucleotide sequence ID" value="NZ_CP012546.1"/>
</dbReference>
<sequence>MTKTQFNDIQEKLKAYRVERDLTYEDHSNGLMANILEELAEYLRAGDDNERVDALCDMAVFILNSFEFKKYEIEEILYFLDNKDECFINSTFVNDIFELVDNYITFGKRDNKYLGRSLFILFLGIKDKNYDIYKCMLETIKEISSRTGYYDEIQKKFIKDKNQLNEYKADYESCKKEII</sequence>
<reference evidence="1 2" key="1">
    <citation type="submission" date="2016-08" db="EMBL/GenBank/DDBJ databases">
        <title>Campylobacter species from sea mammals.</title>
        <authorList>
            <person name="Gilbert M.J."/>
            <person name="Byrne B.A."/>
            <person name="Zomer A.L."/>
            <person name="Wagenaar J.A."/>
        </authorList>
    </citation>
    <scope>NUCLEOTIDE SEQUENCE [LARGE SCALE GENOMIC DNA]</scope>
    <source>
        <strain evidence="1 2">1105248</strain>
    </source>
</reference>
<dbReference type="Proteomes" id="UP000189728">
    <property type="component" value="Unassembled WGS sequence"/>
</dbReference>
<organism evidence="1 2">
    <name type="scientific">Campylobacter pinnipediorum subsp. pinnipediorum</name>
    <dbReference type="NCBI Taxonomy" id="1660067"/>
    <lineage>
        <taxon>Bacteria</taxon>
        <taxon>Pseudomonadati</taxon>
        <taxon>Campylobacterota</taxon>
        <taxon>Epsilonproteobacteria</taxon>
        <taxon>Campylobacterales</taxon>
        <taxon>Campylobacteraceae</taxon>
        <taxon>Campylobacter</taxon>
    </lineage>
</organism>
<accession>A0AAX0L9T6</accession>
<proteinExistence type="predicted"/>
<dbReference type="EMBL" id="MCRK01000036">
    <property type="protein sequence ID" value="OPA77375.1"/>
    <property type="molecule type" value="Genomic_DNA"/>
</dbReference>
<name>A0AAX0L9T6_9BACT</name>
<evidence type="ECO:0000313" key="1">
    <source>
        <dbReference type="EMBL" id="OPA77375.1"/>
    </source>
</evidence>
<comment type="caution">
    <text evidence="1">The sequence shown here is derived from an EMBL/GenBank/DDBJ whole genome shotgun (WGS) entry which is preliminary data.</text>
</comment>
<dbReference type="AlphaFoldDB" id="A0AAX0L9T6"/>